<gene>
    <name evidence="1" type="ORF">RFI_37532</name>
</gene>
<evidence type="ECO:0000313" key="1">
    <source>
        <dbReference type="EMBL" id="ETN99935.1"/>
    </source>
</evidence>
<dbReference type="AlphaFoldDB" id="X6LF22"/>
<evidence type="ECO:0000313" key="2">
    <source>
        <dbReference type="Proteomes" id="UP000023152"/>
    </source>
</evidence>
<proteinExistence type="predicted"/>
<dbReference type="Proteomes" id="UP000023152">
    <property type="component" value="Unassembled WGS sequence"/>
</dbReference>
<sequence>MHKMRYEFGLKGRTYWWLDSFLKDRIGQVVLNGVNYSERNFEVGVPQGSSLSPMLFLLYINDLVKIQFNVEYLQMIENAKSGNVQSPWCYEIDSVRHSGCISQTPPLELRRHQEKVKLYHKCIRWNNKFPDHNLAMAYQLWRINHDIESDVKISWRGKLSTLSRAYIHAAEFGIPDVQPDQYSHSNVLPMQIAKLPHSKFVAAFSIQHIEPEKFDDRRQDMGTRNKNKNCQRTCEVHRGNWKNYLRYFLSMFFKYFRYKSFFSNVAKNA</sequence>
<dbReference type="EMBL" id="ASPP01042454">
    <property type="protein sequence ID" value="ETN99935.1"/>
    <property type="molecule type" value="Genomic_DNA"/>
</dbReference>
<accession>X6LF22</accession>
<comment type="caution">
    <text evidence="1">The sequence shown here is derived from an EMBL/GenBank/DDBJ whole genome shotgun (WGS) entry which is preliminary data.</text>
</comment>
<reference evidence="1 2" key="1">
    <citation type="journal article" date="2013" name="Curr. Biol.">
        <title>The Genome of the Foraminiferan Reticulomyxa filosa.</title>
        <authorList>
            <person name="Glockner G."/>
            <person name="Hulsmann N."/>
            <person name="Schleicher M."/>
            <person name="Noegel A.A."/>
            <person name="Eichinger L."/>
            <person name="Gallinger C."/>
            <person name="Pawlowski J."/>
            <person name="Sierra R."/>
            <person name="Euteneuer U."/>
            <person name="Pillet L."/>
            <person name="Moustafa A."/>
            <person name="Platzer M."/>
            <person name="Groth M."/>
            <person name="Szafranski K."/>
            <person name="Schliwa M."/>
        </authorList>
    </citation>
    <scope>NUCLEOTIDE SEQUENCE [LARGE SCALE GENOMIC DNA]</scope>
</reference>
<dbReference type="OrthoDB" id="445826at2759"/>
<name>X6LF22_RETFI</name>
<organism evidence="1 2">
    <name type="scientific">Reticulomyxa filosa</name>
    <dbReference type="NCBI Taxonomy" id="46433"/>
    <lineage>
        <taxon>Eukaryota</taxon>
        <taxon>Sar</taxon>
        <taxon>Rhizaria</taxon>
        <taxon>Retaria</taxon>
        <taxon>Foraminifera</taxon>
        <taxon>Monothalamids</taxon>
        <taxon>Reticulomyxidae</taxon>
        <taxon>Reticulomyxa</taxon>
    </lineage>
</organism>
<protein>
    <submittedName>
        <fullName evidence="1">Uncharacterized protein</fullName>
    </submittedName>
</protein>
<keyword evidence="2" id="KW-1185">Reference proteome</keyword>